<comment type="caution">
    <text evidence="2">The sequence shown here is derived from an EMBL/GenBank/DDBJ whole genome shotgun (WGS) entry which is preliminary data.</text>
</comment>
<feature type="domain" description="DUF4365" evidence="1">
    <location>
        <begin position="11"/>
        <end position="166"/>
    </location>
</feature>
<reference evidence="2 3" key="2">
    <citation type="submission" date="2019-09" db="EMBL/GenBank/DDBJ databases">
        <authorList>
            <person name="Jin C."/>
        </authorList>
    </citation>
    <scope>NUCLEOTIDE SEQUENCE [LARGE SCALE GENOMIC DNA]</scope>
    <source>
        <strain evidence="2 3">BN140078</strain>
    </source>
</reference>
<keyword evidence="3" id="KW-1185">Reference proteome</keyword>
<dbReference type="InterPro" id="IPR025375">
    <property type="entry name" value="DUF4365"/>
</dbReference>
<dbReference type="AlphaFoldDB" id="A0A5B2VU02"/>
<dbReference type="RefSeq" id="WP_149839298.1">
    <property type="nucleotide sequence ID" value="NZ_VUOC01000003.1"/>
</dbReference>
<organism evidence="2 3">
    <name type="scientific">Chitinophaga agrisoli</name>
    <dbReference type="NCBI Taxonomy" id="2607653"/>
    <lineage>
        <taxon>Bacteria</taxon>
        <taxon>Pseudomonadati</taxon>
        <taxon>Bacteroidota</taxon>
        <taxon>Chitinophagia</taxon>
        <taxon>Chitinophagales</taxon>
        <taxon>Chitinophagaceae</taxon>
        <taxon>Chitinophaga</taxon>
    </lineage>
</organism>
<name>A0A5B2VU02_9BACT</name>
<dbReference type="EMBL" id="VUOC01000003">
    <property type="protein sequence ID" value="KAA2241792.1"/>
    <property type="molecule type" value="Genomic_DNA"/>
</dbReference>
<gene>
    <name evidence="2" type="ORF">F0L74_18165</name>
</gene>
<sequence length="179" mass="20344">MSLTLQNVESELSYAFLHAIAGKAGMSCKMGDRHDDAHGIDAEISFWGVTEHPYIKHVQLNIQLKATIGDPGTQPDYVSYFFQGTRRYDKLRTDDSMCYKILVVLFLPPDPSSWLNCSKDELVLKNCAYWVNLYGAERTNNEHGQTIYLPRNHLLTPTELVRLANLAVNKNIPGYKRPI</sequence>
<reference evidence="2 3" key="1">
    <citation type="submission" date="2019-09" db="EMBL/GenBank/DDBJ databases">
        <title>Chitinophaga ginsengihumi sp. nov., isolated from soil of ginseng rhizosphere.</title>
        <authorList>
            <person name="Lee J."/>
        </authorList>
    </citation>
    <scope>NUCLEOTIDE SEQUENCE [LARGE SCALE GENOMIC DNA]</scope>
    <source>
        <strain evidence="2 3">BN140078</strain>
    </source>
</reference>
<dbReference type="Pfam" id="PF14280">
    <property type="entry name" value="DUF4365"/>
    <property type="match status" value="1"/>
</dbReference>
<evidence type="ECO:0000313" key="3">
    <source>
        <dbReference type="Proteomes" id="UP000324611"/>
    </source>
</evidence>
<proteinExistence type="predicted"/>
<accession>A0A5B2VU02</accession>
<evidence type="ECO:0000313" key="2">
    <source>
        <dbReference type="EMBL" id="KAA2241792.1"/>
    </source>
</evidence>
<protein>
    <submittedName>
        <fullName evidence="2">DUF4365 domain-containing protein</fullName>
    </submittedName>
</protein>
<dbReference type="Proteomes" id="UP000324611">
    <property type="component" value="Unassembled WGS sequence"/>
</dbReference>
<evidence type="ECO:0000259" key="1">
    <source>
        <dbReference type="Pfam" id="PF14280"/>
    </source>
</evidence>